<accession>A0ACC2PHR2</accession>
<proteinExistence type="predicted"/>
<organism evidence="1 2">
    <name type="scientific">Eretmocerus hayati</name>
    <dbReference type="NCBI Taxonomy" id="131215"/>
    <lineage>
        <taxon>Eukaryota</taxon>
        <taxon>Metazoa</taxon>
        <taxon>Ecdysozoa</taxon>
        <taxon>Arthropoda</taxon>
        <taxon>Hexapoda</taxon>
        <taxon>Insecta</taxon>
        <taxon>Pterygota</taxon>
        <taxon>Neoptera</taxon>
        <taxon>Endopterygota</taxon>
        <taxon>Hymenoptera</taxon>
        <taxon>Apocrita</taxon>
        <taxon>Proctotrupomorpha</taxon>
        <taxon>Chalcidoidea</taxon>
        <taxon>Aphelinidae</taxon>
        <taxon>Aphelininae</taxon>
        <taxon>Eretmocerus</taxon>
    </lineage>
</organism>
<comment type="caution">
    <text evidence="1">The sequence shown here is derived from an EMBL/GenBank/DDBJ whole genome shotgun (WGS) entry which is preliminary data.</text>
</comment>
<protein>
    <submittedName>
        <fullName evidence="1">Uncharacterized protein</fullName>
    </submittedName>
</protein>
<sequence length="374" mass="43008">MYQRESVRVLLENGANLNIKDEDGKGILCFAAELDNKNKKEEYIDIMRMLIAHGAEINCNQVEYFLPFVTVIRSGTMEALQLFFEHGITLENCGSSHLLRHAAENEDTDIMKYLLETFQYDVNEIHREGDREFTPLFVAVDTDQKHNAQLLIEYGADVDIPCVHYGVNNSDFTASSPLFAALNYGDSRMVDLLLSAGANLNVDTNDHLWQPIMVKVLQPVFYEMLSSLIGESTLLQSRETFDLKNRNVIVERFANFSLEIEKQCLAELEALKNITFYGSVTLYDMLGGKDVTRFVRSNHVAETFKSQKVVECFPIYGNRIEYCYILAKSKREVMDKAIRKLNEILQFCFCHYHEILYIILSHLRLQDLHILSIV</sequence>
<reference evidence="1" key="1">
    <citation type="submission" date="2023-04" db="EMBL/GenBank/DDBJ databases">
        <title>A chromosome-level genome assembly of the parasitoid wasp Eretmocerus hayati.</title>
        <authorList>
            <person name="Zhong Y."/>
            <person name="Liu S."/>
            <person name="Liu Y."/>
        </authorList>
    </citation>
    <scope>NUCLEOTIDE SEQUENCE</scope>
    <source>
        <strain evidence="1">ZJU_SS_LIU_2023</strain>
    </source>
</reference>
<evidence type="ECO:0000313" key="1">
    <source>
        <dbReference type="EMBL" id="KAJ8682970.1"/>
    </source>
</evidence>
<dbReference type="EMBL" id="CM056741">
    <property type="protein sequence ID" value="KAJ8682970.1"/>
    <property type="molecule type" value="Genomic_DNA"/>
</dbReference>
<dbReference type="Proteomes" id="UP001239111">
    <property type="component" value="Chromosome 1"/>
</dbReference>
<name>A0ACC2PHR2_9HYME</name>
<evidence type="ECO:0000313" key="2">
    <source>
        <dbReference type="Proteomes" id="UP001239111"/>
    </source>
</evidence>
<gene>
    <name evidence="1" type="ORF">QAD02_018762</name>
</gene>
<keyword evidence="2" id="KW-1185">Reference proteome</keyword>